<proteinExistence type="predicted"/>
<evidence type="ECO:0000313" key="8">
    <source>
        <dbReference type="EMBL" id="RJE25259.1"/>
    </source>
</evidence>
<name>A0A3A2ZQ13_9EURO</name>
<comment type="caution">
    <text evidence="8">The sequence shown here is derived from an EMBL/GenBank/DDBJ whole genome shotgun (WGS) entry which is preliminary data.</text>
</comment>
<dbReference type="SUPFAM" id="SSF57701">
    <property type="entry name" value="Zn2/Cys6 DNA-binding domain"/>
    <property type="match status" value="1"/>
</dbReference>
<dbReference type="InterPro" id="IPR036864">
    <property type="entry name" value="Zn2-C6_fun-type_DNA-bd_sf"/>
</dbReference>
<dbReference type="Pfam" id="PF11951">
    <property type="entry name" value="Fungal_trans_2"/>
    <property type="match status" value="1"/>
</dbReference>
<feature type="compositionally biased region" description="Polar residues" evidence="6">
    <location>
        <begin position="62"/>
        <end position="80"/>
    </location>
</feature>
<comment type="subcellular location">
    <subcellularLocation>
        <location evidence="1">Nucleus</location>
    </subcellularLocation>
</comment>
<dbReference type="InterPro" id="IPR021858">
    <property type="entry name" value="Fun_TF"/>
</dbReference>
<dbReference type="GO" id="GO:0005634">
    <property type="term" value="C:nucleus"/>
    <property type="evidence" value="ECO:0007669"/>
    <property type="project" value="UniProtKB-SubCell"/>
</dbReference>
<dbReference type="AlphaFoldDB" id="A0A3A2ZQ13"/>
<evidence type="ECO:0000256" key="6">
    <source>
        <dbReference type="SAM" id="MobiDB-lite"/>
    </source>
</evidence>
<dbReference type="PANTHER" id="PTHR37534">
    <property type="entry name" value="TRANSCRIPTIONAL ACTIVATOR PROTEIN UGA3"/>
    <property type="match status" value="1"/>
</dbReference>
<keyword evidence="9" id="KW-1185">Reference proteome</keyword>
<feature type="region of interest" description="Disordered" evidence="6">
    <location>
        <begin position="62"/>
        <end position="83"/>
    </location>
</feature>
<dbReference type="STRING" id="2070753.A0A3A2ZQ13"/>
<evidence type="ECO:0000259" key="7">
    <source>
        <dbReference type="PROSITE" id="PS50048"/>
    </source>
</evidence>
<evidence type="ECO:0000256" key="3">
    <source>
        <dbReference type="ARBA" id="ARBA00023125"/>
    </source>
</evidence>
<dbReference type="GO" id="GO:0000976">
    <property type="term" value="F:transcription cis-regulatory region binding"/>
    <property type="evidence" value="ECO:0007669"/>
    <property type="project" value="TreeGrafter"/>
</dbReference>
<dbReference type="OrthoDB" id="648861at2759"/>
<dbReference type="CDD" id="cd00067">
    <property type="entry name" value="GAL4"/>
    <property type="match status" value="1"/>
</dbReference>
<reference evidence="9" key="1">
    <citation type="submission" date="2017-02" db="EMBL/GenBank/DDBJ databases">
        <authorList>
            <person name="Tafer H."/>
            <person name="Lopandic K."/>
        </authorList>
    </citation>
    <scope>NUCLEOTIDE SEQUENCE [LARGE SCALE GENOMIC DNA]</scope>
    <source>
        <strain evidence="9">CBS 366.77</strain>
    </source>
</reference>
<sequence>MTSLPPLVTRGVGHRRFKYRRSRNGCLTCKRRKVRCNEQRPQCFRCQRLSLECVWKDTIQQQSPSKDIRSGTSPASNDTALQVDGPSPSAALFDFAQSVMNPPEDFSLFQDIYLPDCSHFGTVPARALSTNLGLSSPHVPPQSPPQSPIGDVDVEDSIPLHVPPILEPIESGPKGASVRALFDSLAASSPMVRYSIAAFAAIQYYTAKGKADYQQYYDKAAGELSERFHKSGRGAAVNSNELRYVLTTIFFLTYINLLTGRLDLAYLNLAKAHNALQASESRSLDSTEQRIISWIRLLDARAASAGGEGCLVNDTSGIYPSTPTSTSPSSISGSEGSTPIYSSHEVIYDMLCQPGIAFFQEVQTITGRITRIAHYHRSRGSVEDETEVMAIAANILRDLSSLYDRRPSLMDHAVSGDISSDTLAEPLASAIVRSFQTYLANFYACYINLHRVAHRCLARSKAVITAIKQIKEIMHFMVRSNESIPVNMLWPLFLWGSEEDDEVECQWILETIRGLQHAVTNANMAADVLQEVQRRQREAGARVDIRSVCLELFNVTFAIV</sequence>
<dbReference type="Proteomes" id="UP000266188">
    <property type="component" value="Unassembled WGS sequence"/>
</dbReference>
<dbReference type="SMART" id="SM00066">
    <property type="entry name" value="GAL4"/>
    <property type="match status" value="1"/>
</dbReference>
<dbReference type="Pfam" id="PF00172">
    <property type="entry name" value="Zn_clus"/>
    <property type="match status" value="1"/>
</dbReference>
<organism evidence="8 9">
    <name type="scientific">Aspergillus sclerotialis</name>
    <dbReference type="NCBI Taxonomy" id="2070753"/>
    <lineage>
        <taxon>Eukaryota</taxon>
        <taxon>Fungi</taxon>
        <taxon>Dikarya</taxon>
        <taxon>Ascomycota</taxon>
        <taxon>Pezizomycotina</taxon>
        <taxon>Eurotiomycetes</taxon>
        <taxon>Eurotiomycetidae</taxon>
        <taxon>Eurotiales</taxon>
        <taxon>Aspergillaceae</taxon>
        <taxon>Aspergillus</taxon>
        <taxon>Aspergillus subgen. Polypaecilum</taxon>
    </lineage>
</organism>
<keyword evidence="2" id="KW-0805">Transcription regulation</keyword>
<evidence type="ECO:0000256" key="1">
    <source>
        <dbReference type="ARBA" id="ARBA00004123"/>
    </source>
</evidence>
<dbReference type="EMBL" id="MVGC01000053">
    <property type="protein sequence ID" value="RJE25259.1"/>
    <property type="molecule type" value="Genomic_DNA"/>
</dbReference>
<dbReference type="PANTHER" id="PTHR37534:SF49">
    <property type="entry name" value="LYSINE BIOSYNTHESIS REGULATORY PROTEIN LYS14"/>
    <property type="match status" value="1"/>
</dbReference>
<keyword evidence="5" id="KW-0539">Nucleus</keyword>
<dbReference type="PROSITE" id="PS50048">
    <property type="entry name" value="ZN2_CY6_FUNGAL_2"/>
    <property type="match status" value="1"/>
</dbReference>
<dbReference type="GO" id="GO:0008270">
    <property type="term" value="F:zinc ion binding"/>
    <property type="evidence" value="ECO:0007669"/>
    <property type="project" value="InterPro"/>
</dbReference>
<dbReference type="GO" id="GO:0045944">
    <property type="term" value="P:positive regulation of transcription by RNA polymerase II"/>
    <property type="evidence" value="ECO:0007669"/>
    <property type="project" value="TreeGrafter"/>
</dbReference>
<accession>A0A3A2ZQ13</accession>
<dbReference type="PROSITE" id="PS00463">
    <property type="entry name" value="ZN2_CY6_FUNGAL_1"/>
    <property type="match status" value="1"/>
</dbReference>
<feature type="domain" description="Zn(2)-C6 fungal-type" evidence="7">
    <location>
        <begin position="25"/>
        <end position="55"/>
    </location>
</feature>
<gene>
    <name evidence="8" type="ORF">PHISCL_02409</name>
</gene>
<evidence type="ECO:0000256" key="2">
    <source>
        <dbReference type="ARBA" id="ARBA00023015"/>
    </source>
</evidence>
<keyword evidence="3" id="KW-0238">DNA-binding</keyword>
<evidence type="ECO:0000256" key="4">
    <source>
        <dbReference type="ARBA" id="ARBA00023163"/>
    </source>
</evidence>
<dbReference type="Gene3D" id="4.10.240.10">
    <property type="entry name" value="Zn(2)-C6 fungal-type DNA-binding domain"/>
    <property type="match status" value="1"/>
</dbReference>
<keyword evidence="4" id="KW-0804">Transcription</keyword>
<dbReference type="InterPro" id="IPR001138">
    <property type="entry name" value="Zn2Cys6_DnaBD"/>
</dbReference>
<evidence type="ECO:0000256" key="5">
    <source>
        <dbReference type="ARBA" id="ARBA00023242"/>
    </source>
</evidence>
<evidence type="ECO:0000313" key="9">
    <source>
        <dbReference type="Proteomes" id="UP000266188"/>
    </source>
</evidence>
<protein>
    <submittedName>
        <fullName evidence="8">C6 finger domain protein</fullName>
    </submittedName>
</protein>
<dbReference type="GO" id="GO:0000981">
    <property type="term" value="F:DNA-binding transcription factor activity, RNA polymerase II-specific"/>
    <property type="evidence" value="ECO:0007669"/>
    <property type="project" value="InterPro"/>
</dbReference>